<organism evidence="2">
    <name type="scientific">freshwater metagenome</name>
    <dbReference type="NCBI Taxonomy" id="449393"/>
    <lineage>
        <taxon>unclassified sequences</taxon>
        <taxon>metagenomes</taxon>
        <taxon>ecological metagenomes</taxon>
    </lineage>
</organism>
<gene>
    <name evidence="2" type="ORF">UFOPK1874_00625</name>
</gene>
<dbReference type="Pfam" id="PF01661">
    <property type="entry name" value="Macro"/>
    <property type="match status" value="1"/>
</dbReference>
<evidence type="ECO:0000313" key="2">
    <source>
        <dbReference type="EMBL" id="CAB4614303.1"/>
    </source>
</evidence>
<dbReference type="Gene3D" id="3.40.220.10">
    <property type="entry name" value="Leucine Aminopeptidase, subunit E, domain 1"/>
    <property type="match status" value="1"/>
</dbReference>
<dbReference type="InterPro" id="IPR002589">
    <property type="entry name" value="Macro_dom"/>
</dbReference>
<protein>
    <submittedName>
        <fullName evidence="2">Unannotated protein</fullName>
    </submittedName>
</protein>
<dbReference type="SUPFAM" id="SSF52949">
    <property type="entry name" value="Macro domain-like"/>
    <property type="match status" value="1"/>
</dbReference>
<reference evidence="2" key="1">
    <citation type="submission" date="2020-05" db="EMBL/GenBank/DDBJ databases">
        <authorList>
            <person name="Chiriac C."/>
            <person name="Salcher M."/>
            <person name="Ghai R."/>
            <person name="Kavagutti S V."/>
        </authorList>
    </citation>
    <scope>NUCLEOTIDE SEQUENCE</scope>
</reference>
<proteinExistence type="predicted"/>
<accession>A0A6J6HNZ7</accession>
<dbReference type="AlphaFoldDB" id="A0A6J6HNZ7"/>
<dbReference type="PANTHER" id="PTHR11106">
    <property type="entry name" value="GANGLIOSIDE INDUCED DIFFERENTIATION ASSOCIATED PROTEIN 2-RELATED"/>
    <property type="match status" value="1"/>
</dbReference>
<feature type="domain" description="Macro" evidence="1">
    <location>
        <begin position="1"/>
        <end position="183"/>
    </location>
</feature>
<name>A0A6J6HNZ7_9ZZZZ</name>
<dbReference type="InterPro" id="IPR043472">
    <property type="entry name" value="Macro_dom-like"/>
</dbReference>
<evidence type="ECO:0000259" key="1">
    <source>
        <dbReference type="PROSITE" id="PS51154"/>
    </source>
</evidence>
<dbReference type="SMART" id="SM00506">
    <property type="entry name" value="A1pp"/>
    <property type="match status" value="1"/>
</dbReference>
<dbReference type="EMBL" id="CAEZUX010000054">
    <property type="protein sequence ID" value="CAB4614303.1"/>
    <property type="molecule type" value="Genomic_DNA"/>
</dbReference>
<dbReference type="PANTHER" id="PTHR11106:SF27">
    <property type="entry name" value="MACRO DOMAIN-CONTAINING PROTEIN"/>
    <property type="match status" value="1"/>
</dbReference>
<sequence length="192" mass="20090">MTLKFETGDITKATTDAIVNAANNWLKPGGGVCGAIFNAVQSAGGYSAYSDLAAACDAFGHCPTGNAVLTPSFGLNSSYIIHAVGPVWSGNPNPFDRLDAEQRVHVEKLADSYRAILSVCQWNQLNSVTIPAISTGIYGFPEDLAAAIAVKVSTEESGDIDVTLIGFNQESTNVLMNAPSPRAALLLKGLTL</sequence>
<dbReference type="PROSITE" id="PS51154">
    <property type="entry name" value="MACRO"/>
    <property type="match status" value="1"/>
</dbReference>